<reference evidence="2 3" key="1">
    <citation type="submission" date="2024-04" db="EMBL/GenBank/DDBJ databases">
        <authorList>
            <consortium name="Genoscope - CEA"/>
            <person name="William W."/>
        </authorList>
    </citation>
    <scope>NUCLEOTIDE SEQUENCE [LARGE SCALE GENOMIC DNA]</scope>
</reference>
<proteinExistence type="predicted"/>
<dbReference type="InterPro" id="IPR036236">
    <property type="entry name" value="Znf_C2H2_sf"/>
</dbReference>
<gene>
    <name evidence="2" type="ORF">GSLYS_00017642001</name>
</gene>
<name>A0AAV2IBQ8_LYMST</name>
<dbReference type="EMBL" id="CAXITT010000598">
    <property type="protein sequence ID" value="CAL1544129.1"/>
    <property type="molecule type" value="Genomic_DNA"/>
</dbReference>
<keyword evidence="3" id="KW-1185">Reference proteome</keyword>
<dbReference type="AlphaFoldDB" id="A0AAV2IBQ8"/>
<comment type="caution">
    <text evidence="2">The sequence shown here is derived from an EMBL/GenBank/DDBJ whole genome shotgun (WGS) entry which is preliminary data.</text>
</comment>
<dbReference type="Proteomes" id="UP001497497">
    <property type="component" value="Unassembled WGS sequence"/>
</dbReference>
<feature type="domain" description="C2H2-type" evidence="1">
    <location>
        <begin position="1"/>
        <end position="21"/>
    </location>
</feature>
<evidence type="ECO:0000313" key="2">
    <source>
        <dbReference type="EMBL" id="CAL1544129.1"/>
    </source>
</evidence>
<feature type="non-terminal residue" evidence="2">
    <location>
        <position position="1"/>
    </location>
</feature>
<evidence type="ECO:0000259" key="1">
    <source>
        <dbReference type="PROSITE" id="PS00028"/>
    </source>
</evidence>
<evidence type="ECO:0000313" key="3">
    <source>
        <dbReference type="Proteomes" id="UP001497497"/>
    </source>
</evidence>
<feature type="non-terminal residue" evidence="2">
    <location>
        <position position="48"/>
    </location>
</feature>
<organism evidence="2 3">
    <name type="scientific">Lymnaea stagnalis</name>
    <name type="common">Great pond snail</name>
    <name type="synonym">Helix stagnalis</name>
    <dbReference type="NCBI Taxonomy" id="6523"/>
    <lineage>
        <taxon>Eukaryota</taxon>
        <taxon>Metazoa</taxon>
        <taxon>Spiralia</taxon>
        <taxon>Lophotrochozoa</taxon>
        <taxon>Mollusca</taxon>
        <taxon>Gastropoda</taxon>
        <taxon>Heterobranchia</taxon>
        <taxon>Euthyneura</taxon>
        <taxon>Panpulmonata</taxon>
        <taxon>Hygrophila</taxon>
        <taxon>Lymnaeoidea</taxon>
        <taxon>Lymnaeidae</taxon>
        <taxon>Lymnaea</taxon>
    </lineage>
</organism>
<dbReference type="InterPro" id="IPR013087">
    <property type="entry name" value="Znf_C2H2_type"/>
</dbReference>
<dbReference type="PROSITE" id="PS00028">
    <property type="entry name" value="ZINC_FINGER_C2H2_1"/>
    <property type="match status" value="1"/>
</dbReference>
<dbReference type="SUPFAM" id="SSF57667">
    <property type="entry name" value="beta-beta-alpha zinc fingers"/>
    <property type="match status" value="1"/>
</dbReference>
<protein>
    <recommendedName>
        <fullName evidence="1">C2H2-type domain-containing protein</fullName>
    </recommendedName>
</protein>
<sequence length="48" mass="5775">CQHCRISFEERGLYFLHKSLHGEMSPWQCSICHKICADRNDFHLHFVN</sequence>
<accession>A0AAV2IBQ8</accession>